<reference evidence="1 2" key="1">
    <citation type="submission" date="2020-02" db="EMBL/GenBank/DDBJ databases">
        <authorList>
            <person name="Ferguson B K."/>
        </authorList>
    </citation>
    <scope>NUCLEOTIDE SEQUENCE [LARGE SCALE GENOMIC DNA]</scope>
</reference>
<organism evidence="1 2">
    <name type="scientific">Trichogramma brassicae</name>
    <dbReference type="NCBI Taxonomy" id="86971"/>
    <lineage>
        <taxon>Eukaryota</taxon>
        <taxon>Metazoa</taxon>
        <taxon>Ecdysozoa</taxon>
        <taxon>Arthropoda</taxon>
        <taxon>Hexapoda</taxon>
        <taxon>Insecta</taxon>
        <taxon>Pterygota</taxon>
        <taxon>Neoptera</taxon>
        <taxon>Endopterygota</taxon>
        <taxon>Hymenoptera</taxon>
        <taxon>Apocrita</taxon>
        <taxon>Proctotrupomorpha</taxon>
        <taxon>Chalcidoidea</taxon>
        <taxon>Trichogrammatidae</taxon>
        <taxon>Trichogramma</taxon>
    </lineage>
</organism>
<dbReference type="Proteomes" id="UP000479190">
    <property type="component" value="Unassembled WGS sequence"/>
</dbReference>
<keyword evidence="2" id="KW-1185">Reference proteome</keyword>
<dbReference type="AlphaFoldDB" id="A0A6H5ISW7"/>
<dbReference type="EMBL" id="CADCXV010000985">
    <property type="protein sequence ID" value="CAB0039952.1"/>
    <property type="molecule type" value="Genomic_DNA"/>
</dbReference>
<name>A0A6H5ISW7_9HYME</name>
<gene>
    <name evidence="1" type="ORF">TBRA_LOCUS11690</name>
</gene>
<proteinExistence type="predicted"/>
<protein>
    <submittedName>
        <fullName evidence="1">Uncharacterized protein</fullName>
    </submittedName>
</protein>
<evidence type="ECO:0000313" key="1">
    <source>
        <dbReference type="EMBL" id="CAB0039952.1"/>
    </source>
</evidence>
<accession>A0A6H5ISW7</accession>
<sequence>MKKIEQYTHPPYHYTSSYKIRLYLYDNYYGCFYLKTNIADRIGFRAQGQAKRQTGHGIRYKYRAAARPQGRPLPNSNEAKLRAIENYLCFSRLRLRDLCAHQATSALPLAKKFGKILRRNLLKTVDERIFQEFLLTQLKIHDIGDQAVTLEYDGEKIYLCTESGAKSEAQDLSEETKRVVVATVKAACERAERVHAPIENTPPSSKGGEQHDKVKESLKLKSQLFLKILWYQYDISAIQVAAAPPPQQVMPSTAVRLVRPAWQQNRAPLPTPLQPTPV</sequence>
<evidence type="ECO:0000313" key="2">
    <source>
        <dbReference type="Proteomes" id="UP000479190"/>
    </source>
</evidence>